<dbReference type="PaxDb" id="246196-MSMEI_5593"/>
<dbReference type="STRING" id="246196.MSMEG_5747"/>
<protein>
    <submittedName>
        <fullName evidence="1">Uncharacterized protein</fullName>
    </submittedName>
</protein>
<dbReference type="KEGG" id="msm:MSMEG_5747"/>
<name>A0R492_MYCS2</name>
<dbReference type="AlphaFoldDB" id="A0R492"/>
<dbReference type="OrthoDB" id="4640272at2"/>
<keyword evidence="2" id="KW-1185">Reference proteome</keyword>
<reference evidence="1 2" key="1">
    <citation type="submission" date="2006-10" db="EMBL/GenBank/DDBJ databases">
        <authorList>
            <person name="Fleischmann R.D."/>
            <person name="Dodson R.J."/>
            <person name="Haft D.H."/>
            <person name="Merkel J.S."/>
            <person name="Nelson W.C."/>
            <person name="Fraser C.M."/>
        </authorList>
    </citation>
    <scope>NUCLEOTIDE SEQUENCE [LARGE SCALE GENOMIC DNA]</scope>
    <source>
        <strain evidence="2">ATCC 700084 / mc(2)155</strain>
    </source>
</reference>
<dbReference type="EMBL" id="CP000480">
    <property type="protein sequence ID" value="ABK74650.1"/>
    <property type="molecule type" value="Genomic_DNA"/>
</dbReference>
<evidence type="ECO:0000313" key="2">
    <source>
        <dbReference type="Proteomes" id="UP000000757"/>
    </source>
</evidence>
<organism evidence="1 2">
    <name type="scientific">Mycolicibacterium smegmatis (strain ATCC 700084 / mc(2)155)</name>
    <name type="common">Mycobacterium smegmatis</name>
    <dbReference type="NCBI Taxonomy" id="246196"/>
    <lineage>
        <taxon>Bacteria</taxon>
        <taxon>Bacillati</taxon>
        <taxon>Actinomycetota</taxon>
        <taxon>Actinomycetes</taxon>
        <taxon>Mycobacteriales</taxon>
        <taxon>Mycobacteriaceae</taxon>
        <taxon>Mycolicibacterium</taxon>
    </lineage>
</organism>
<evidence type="ECO:0000313" key="1">
    <source>
        <dbReference type="EMBL" id="ABK74650.1"/>
    </source>
</evidence>
<gene>
    <name evidence="1" type="ordered locus">MSMEG_5747</name>
</gene>
<accession>A0R492</accession>
<dbReference type="eggNOG" id="ENOG50305UB">
    <property type="taxonomic scope" value="Bacteria"/>
</dbReference>
<sequence>MSFDGVRTVLTPDHQARLAVMRAIDLEAAQVAVPGPVVTGPAWAGRGLRLPAPPDPEHAAELAQRAVDAARNVSGIELDYAPASLSLVDGILEELREPGSDAVAETIFAFGCYVGEVLVRNAGYEWVDTPPDLVRNMGPLTNYRASTATHANPIGKAFKRVDNGDTDSVAYFYRVFTMDTEPGRRGV</sequence>
<dbReference type="Proteomes" id="UP000000757">
    <property type="component" value="Chromosome"/>
</dbReference>
<dbReference type="PATRIC" id="fig|246196.19.peg.5599"/>
<proteinExistence type="predicted"/>